<evidence type="ECO:0000259" key="2">
    <source>
        <dbReference type="Pfam" id="PF04235"/>
    </source>
</evidence>
<feature type="transmembrane region" description="Helical" evidence="1">
    <location>
        <begin position="59"/>
        <end position="77"/>
    </location>
</feature>
<evidence type="ECO:0000313" key="3">
    <source>
        <dbReference type="EMBL" id="MCY9598326.1"/>
    </source>
</evidence>
<dbReference type="RefSeq" id="WP_042225793.1">
    <property type="nucleotide sequence ID" value="NZ_CP026520.1"/>
</dbReference>
<feature type="transmembrane region" description="Helical" evidence="1">
    <location>
        <begin position="21"/>
        <end position="39"/>
    </location>
</feature>
<gene>
    <name evidence="3" type="ORF">M5X16_21500</name>
    <name evidence="4" type="ORF">PC41400_15740</name>
</gene>
<proteinExistence type="predicted"/>
<dbReference type="AlphaFoldDB" id="A0A410WXJ2"/>
<dbReference type="EMBL" id="JAMDMJ010000029">
    <property type="protein sequence ID" value="MCY9598326.1"/>
    <property type="molecule type" value="Genomic_DNA"/>
</dbReference>
<evidence type="ECO:0000256" key="1">
    <source>
        <dbReference type="SAM" id="Phobius"/>
    </source>
</evidence>
<evidence type="ECO:0000313" key="5">
    <source>
        <dbReference type="Proteomes" id="UP000288943"/>
    </source>
</evidence>
<feature type="domain" description="DUF418" evidence="2">
    <location>
        <begin position="173"/>
        <end position="317"/>
    </location>
</feature>
<sequence>MQTDKNVRDAKRIETLDYLRGFALLGIIFINIGQMVFATTDKTAADTAVNTFMNIAVSHRFFVIFSFLFGVGFYLFVSRAKERGDRAMLLFTRRLLLLLAIGLVHHFFQPGEALLIYSILGFLLMPFFKLKPAVVFLTGFILTIAGCFTVFLLEIWGLFLLGLWAGQIGLFRQTDRYRRGFLITMTVSFLFLVPSYYVQEEILERTGMVDVAFAAGGLSFSVFYVTALTLILRSRLAQRLLEPLKYLGRMALTNYLMQTVMILSLSAFFNWPERIHSSQLALTAAGILLIQMAASTWWFRYYRMGPAEYLWRLGTYGTKSVRLSSGMSETTVKG</sequence>
<feature type="transmembrane region" description="Helical" evidence="1">
    <location>
        <begin position="211"/>
        <end position="232"/>
    </location>
</feature>
<dbReference type="GeneID" id="95376265"/>
<name>A0A410WXJ2_9BACL</name>
<dbReference type="Pfam" id="PF04235">
    <property type="entry name" value="DUF418"/>
    <property type="match status" value="1"/>
</dbReference>
<organism evidence="4 5">
    <name type="scientific">Paenibacillus chitinolyticus</name>
    <dbReference type="NCBI Taxonomy" id="79263"/>
    <lineage>
        <taxon>Bacteria</taxon>
        <taxon>Bacillati</taxon>
        <taxon>Bacillota</taxon>
        <taxon>Bacilli</taxon>
        <taxon>Bacillales</taxon>
        <taxon>Paenibacillaceae</taxon>
        <taxon>Paenibacillus</taxon>
    </lineage>
</organism>
<keyword evidence="6" id="KW-1185">Reference proteome</keyword>
<feature type="transmembrane region" description="Helical" evidence="1">
    <location>
        <begin position="97"/>
        <end position="128"/>
    </location>
</feature>
<dbReference type="Proteomes" id="UP000288943">
    <property type="component" value="Chromosome"/>
</dbReference>
<keyword evidence="1" id="KW-1133">Transmembrane helix</keyword>
<dbReference type="InterPro" id="IPR007349">
    <property type="entry name" value="DUF418"/>
</dbReference>
<dbReference type="OrthoDB" id="9807744at2"/>
<reference evidence="4 5" key="1">
    <citation type="submission" date="2018-01" db="EMBL/GenBank/DDBJ databases">
        <title>The whole genome sequencing and assembly of Paenibacillus chitinolyticus KCCM 41400 strain.</title>
        <authorList>
            <person name="Kim J.-Y."/>
            <person name="Park M.-K."/>
            <person name="Lee Y.-J."/>
            <person name="Yi H."/>
            <person name="Bahn Y.-S."/>
            <person name="Kim J.F."/>
            <person name="Lee D.-W."/>
        </authorList>
    </citation>
    <scope>NUCLEOTIDE SEQUENCE [LARGE SCALE GENOMIC DNA]</scope>
    <source>
        <strain evidence="4 5">KCCM 41400</strain>
    </source>
</reference>
<dbReference type="KEGG" id="pchi:PC41400_15740"/>
<evidence type="ECO:0000313" key="6">
    <source>
        <dbReference type="Proteomes" id="UP001527202"/>
    </source>
</evidence>
<dbReference type="InterPro" id="IPR052529">
    <property type="entry name" value="Bact_Transport_Assoc"/>
</dbReference>
<dbReference type="EMBL" id="CP026520">
    <property type="protein sequence ID" value="QAV19053.1"/>
    <property type="molecule type" value="Genomic_DNA"/>
</dbReference>
<dbReference type="PANTHER" id="PTHR30590">
    <property type="entry name" value="INNER MEMBRANE PROTEIN"/>
    <property type="match status" value="1"/>
</dbReference>
<feature type="transmembrane region" description="Helical" evidence="1">
    <location>
        <begin position="277"/>
        <end position="299"/>
    </location>
</feature>
<feature type="transmembrane region" description="Helical" evidence="1">
    <location>
        <begin position="181"/>
        <end position="199"/>
    </location>
</feature>
<feature type="transmembrane region" description="Helical" evidence="1">
    <location>
        <begin position="134"/>
        <end position="161"/>
    </location>
</feature>
<keyword evidence="1" id="KW-0472">Membrane</keyword>
<reference evidence="3 6" key="2">
    <citation type="submission" date="2022-05" db="EMBL/GenBank/DDBJ databases">
        <title>Genome Sequencing of Bee-Associated Microbes.</title>
        <authorList>
            <person name="Dunlap C."/>
        </authorList>
    </citation>
    <scope>NUCLEOTIDE SEQUENCE [LARGE SCALE GENOMIC DNA]</scope>
    <source>
        <strain evidence="3 6">NRRL B-23120</strain>
    </source>
</reference>
<keyword evidence="1" id="KW-0812">Transmembrane</keyword>
<evidence type="ECO:0000313" key="4">
    <source>
        <dbReference type="EMBL" id="QAV19053.1"/>
    </source>
</evidence>
<dbReference type="Proteomes" id="UP001527202">
    <property type="component" value="Unassembled WGS sequence"/>
</dbReference>
<dbReference type="PANTHER" id="PTHR30590:SF3">
    <property type="entry name" value="HYPOTHETICAL MEMBRANE SPANNING PROTEIN"/>
    <property type="match status" value="1"/>
</dbReference>
<protein>
    <submittedName>
        <fullName evidence="4">DUF418 domain-containing protein</fullName>
    </submittedName>
</protein>
<feature type="transmembrane region" description="Helical" evidence="1">
    <location>
        <begin position="252"/>
        <end position="271"/>
    </location>
</feature>
<accession>A0A410WXJ2</accession>